<proteinExistence type="predicted"/>
<dbReference type="EMBL" id="PVYX01000002">
    <property type="protein sequence ID" value="PRX54241.1"/>
    <property type="molecule type" value="Genomic_DNA"/>
</dbReference>
<dbReference type="RefSeq" id="WP_106145537.1">
    <property type="nucleotide sequence ID" value="NZ_PVYX01000002.1"/>
</dbReference>
<reference evidence="1 2" key="1">
    <citation type="submission" date="2018-03" db="EMBL/GenBank/DDBJ databases">
        <title>Genomic Encyclopedia of Archaeal and Bacterial Type Strains, Phase II (KMG-II): from individual species to whole genera.</title>
        <authorList>
            <person name="Goeker M."/>
        </authorList>
    </citation>
    <scope>NUCLEOTIDE SEQUENCE [LARGE SCALE GENOMIC DNA]</scope>
    <source>
        <strain evidence="1 2">DSM 25027</strain>
    </source>
</reference>
<sequence>MNKNLNTQISSFLLDETLNFNHSIFRLNLYLSGYSEAYKPYKIDYHTVLTSYYLWGGQNLEEFCQDQTLSYFLLNPINDSPEAREALSLEIREFLSGK</sequence>
<comment type="caution">
    <text evidence="1">The sequence shown here is derived from an EMBL/GenBank/DDBJ whole genome shotgun (WGS) entry which is preliminary data.</text>
</comment>
<dbReference type="AlphaFoldDB" id="A0A2T0M9Q3"/>
<protein>
    <submittedName>
        <fullName evidence="1">Uncharacterized protein</fullName>
    </submittedName>
</protein>
<dbReference type="OrthoDB" id="1445097at2"/>
<evidence type="ECO:0000313" key="2">
    <source>
        <dbReference type="Proteomes" id="UP000237640"/>
    </source>
</evidence>
<evidence type="ECO:0000313" key="1">
    <source>
        <dbReference type="EMBL" id="PRX54241.1"/>
    </source>
</evidence>
<keyword evidence="2" id="KW-1185">Reference proteome</keyword>
<dbReference type="Proteomes" id="UP000237640">
    <property type="component" value="Unassembled WGS sequence"/>
</dbReference>
<name>A0A2T0M9Q3_9FLAO</name>
<accession>A0A2T0M9Q3</accession>
<gene>
    <name evidence="1" type="ORF">CLV81_2638</name>
</gene>
<organism evidence="1 2">
    <name type="scientific">Flagellimonas meridianipacifica</name>
    <dbReference type="NCBI Taxonomy" id="1080225"/>
    <lineage>
        <taxon>Bacteria</taxon>
        <taxon>Pseudomonadati</taxon>
        <taxon>Bacteroidota</taxon>
        <taxon>Flavobacteriia</taxon>
        <taxon>Flavobacteriales</taxon>
        <taxon>Flavobacteriaceae</taxon>
        <taxon>Flagellimonas</taxon>
    </lineage>
</organism>